<feature type="domain" description="5'-Nucleotidase C-terminal" evidence="3">
    <location>
        <begin position="32"/>
        <end position="200"/>
    </location>
</feature>
<dbReference type="Pfam" id="PF02872">
    <property type="entry name" value="5_nucleotid_C"/>
    <property type="match status" value="1"/>
</dbReference>
<keyword evidence="5" id="KW-1185">Reference proteome</keyword>
<evidence type="ECO:0000256" key="2">
    <source>
        <dbReference type="SAM" id="MobiDB-lite"/>
    </source>
</evidence>
<reference evidence="4 5" key="1">
    <citation type="submission" date="2014-06" db="EMBL/GenBank/DDBJ databases">
        <authorList>
            <consortium name="DOE Joint Genome Institute"/>
            <person name="Kuo A."/>
            <person name="Kohler A."/>
            <person name="Nagy L.G."/>
            <person name="Floudas D."/>
            <person name="Copeland A."/>
            <person name="Barry K.W."/>
            <person name="Cichocki N."/>
            <person name="Veneault-Fourrey C."/>
            <person name="LaButti K."/>
            <person name="Lindquist E.A."/>
            <person name="Lipzen A."/>
            <person name="Lundell T."/>
            <person name="Morin E."/>
            <person name="Murat C."/>
            <person name="Sun H."/>
            <person name="Tunlid A."/>
            <person name="Henrissat B."/>
            <person name="Grigoriev I.V."/>
            <person name="Hibbett D.S."/>
            <person name="Martin F."/>
            <person name="Nordberg H.P."/>
            <person name="Cantor M.N."/>
            <person name="Hua S.X."/>
        </authorList>
    </citation>
    <scope>NUCLEOTIDE SEQUENCE [LARGE SCALE GENOMIC DNA]</scope>
    <source>
        <strain evidence="4 5">ATCC 200175</strain>
    </source>
</reference>
<dbReference type="SUPFAM" id="SSF55816">
    <property type="entry name" value="5'-nucleotidase (syn. UDP-sugar hydrolase), C-terminal domain"/>
    <property type="match status" value="1"/>
</dbReference>
<dbReference type="Gene3D" id="3.90.780.10">
    <property type="entry name" value="5'-Nucleotidase, C-terminal domain"/>
    <property type="match status" value="1"/>
</dbReference>
<dbReference type="InterPro" id="IPR006179">
    <property type="entry name" value="5_nucleotidase/apyrase"/>
</dbReference>
<organism evidence="4 5">
    <name type="scientific">Paxillus involutus ATCC 200175</name>
    <dbReference type="NCBI Taxonomy" id="664439"/>
    <lineage>
        <taxon>Eukaryota</taxon>
        <taxon>Fungi</taxon>
        <taxon>Dikarya</taxon>
        <taxon>Basidiomycota</taxon>
        <taxon>Agaricomycotina</taxon>
        <taxon>Agaricomycetes</taxon>
        <taxon>Agaricomycetidae</taxon>
        <taxon>Boletales</taxon>
        <taxon>Paxilineae</taxon>
        <taxon>Paxillaceae</taxon>
        <taxon>Paxillus</taxon>
    </lineage>
</organism>
<dbReference type="InterPro" id="IPR036907">
    <property type="entry name" value="5'-Nucleotdase_C_sf"/>
</dbReference>
<evidence type="ECO:0000259" key="3">
    <source>
        <dbReference type="Pfam" id="PF02872"/>
    </source>
</evidence>
<dbReference type="GO" id="GO:0016787">
    <property type="term" value="F:hydrolase activity"/>
    <property type="evidence" value="ECO:0007669"/>
    <property type="project" value="InterPro"/>
</dbReference>
<proteinExistence type="inferred from homology"/>
<dbReference type="PANTHER" id="PTHR11575:SF48">
    <property type="entry name" value="5'-NUCLEOTIDASE"/>
    <property type="match status" value="1"/>
</dbReference>
<protein>
    <recommendedName>
        <fullName evidence="3">5'-Nucleotidase C-terminal domain-containing protein</fullName>
    </recommendedName>
</protein>
<dbReference type="GO" id="GO:0009166">
    <property type="term" value="P:nucleotide catabolic process"/>
    <property type="evidence" value="ECO:0007669"/>
    <property type="project" value="InterPro"/>
</dbReference>
<sequence length="389" mass="42769">MQKVVDFEFPDILKALNKPILKTAVELDVRSEYIRSQESPIGNWVADSIRNAYDEVLVKLVGKGADGVIATAGELRGNASFKNPPVVLTLLDLKRILHYDNPVVALELEGKTLWAAMESGLSKWPDTAGRFPAISGFHVSWDGSRPANQRVLEIWFQEESTEHGRPKVIKKQVTRTSDTKYVILVGEYLANGGDGYAVLKDQKVIIDEENGKSKFLLIKKFLKGAQALVTMVQTEATSSKFLHSETVNLVSAAKARSGFQSSTLTFDLPSTFIPTLAWPASRELYTSALKIAEREDLSFLDPYEWFRAHRQPPSTVGAIATGLVTMSLETAIATVTAQDPAAHKGDEVKAKEGKKEVKVLPTIHPVVDDRLKNAAPARSRDAADDSAER</sequence>
<dbReference type="HOGENOM" id="CLU_709996_0_0_1"/>
<gene>
    <name evidence="4" type="ORF">PAXINDRAFT_15266</name>
</gene>
<comment type="similarity">
    <text evidence="1">Belongs to the 5'-nucleotidase family.</text>
</comment>
<dbReference type="AlphaFoldDB" id="A0A0C9ST97"/>
<name>A0A0C9ST97_PAXIN</name>
<dbReference type="PANTHER" id="PTHR11575">
    <property type="entry name" value="5'-NUCLEOTIDASE-RELATED"/>
    <property type="match status" value="1"/>
</dbReference>
<reference evidence="5" key="2">
    <citation type="submission" date="2015-01" db="EMBL/GenBank/DDBJ databases">
        <title>Evolutionary Origins and Diversification of the Mycorrhizal Mutualists.</title>
        <authorList>
            <consortium name="DOE Joint Genome Institute"/>
            <consortium name="Mycorrhizal Genomics Consortium"/>
            <person name="Kohler A."/>
            <person name="Kuo A."/>
            <person name="Nagy L.G."/>
            <person name="Floudas D."/>
            <person name="Copeland A."/>
            <person name="Barry K.W."/>
            <person name="Cichocki N."/>
            <person name="Veneault-Fourrey C."/>
            <person name="LaButti K."/>
            <person name="Lindquist E.A."/>
            <person name="Lipzen A."/>
            <person name="Lundell T."/>
            <person name="Morin E."/>
            <person name="Murat C."/>
            <person name="Riley R."/>
            <person name="Ohm R."/>
            <person name="Sun H."/>
            <person name="Tunlid A."/>
            <person name="Henrissat B."/>
            <person name="Grigoriev I.V."/>
            <person name="Hibbett D.S."/>
            <person name="Martin F."/>
        </authorList>
    </citation>
    <scope>NUCLEOTIDE SEQUENCE [LARGE SCALE GENOMIC DNA]</scope>
    <source>
        <strain evidence="5">ATCC 200175</strain>
    </source>
</reference>
<accession>A0A0C9ST97</accession>
<evidence type="ECO:0000256" key="1">
    <source>
        <dbReference type="ARBA" id="ARBA00006654"/>
    </source>
</evidence>
<dbReference type="Proteomes" id="UP000053647">
    <property type="component" value="Unassembled WGS sequence"/>
</dbReference>
<dbReference type="OrthoDB" id="10252235at2759"/>
<dbReference type="InterPro" id="IPR008334">
    <property type="entry name" value="5'-Nucleotdase_C"/>
</dbReference>
<dbReference type="EMBL" id="KN819371">
    <property type="protein sequence ID" value="KIJ11934.1"/>
    <property type="molecule type" value="Genomic_DNA"/>
</dbReference>
<feature type="region of interest" description="Disordered" evidence="2">
    <location>
        <begin position="369"/>
        <end position="389"/>
    </location>
</feature>
<evidence type="ECO:0000313" key="4">
    <source>
        <dbReference type="EMBL" id="KIJ11934.1"/>
    </source>
</evidence>
<evidence type="ECO:0000313" key="5">
    <source>
        <dbReference type="Proteomes" id="UP000053647"/>
    </source>
</evidence>